<protein>
    <submittedName>
        <fullName evidence="1">Uncharacterized protein</fullName>
    </submittedName>
</protein>
<evidence type="ECO:0000313" key="1">
    <source>
        <dbReference type="EMBL" id="QDU81470.1"/>
    </source>
</evidence>
<accession>A0A518CQI9</accession>
<gene>
    <name evidence="1" type="ORF">Pla110_32120</name>
</gene>
<dbReference type="KEGG" id="plon:Pla110_32120"/>
<reference evidence="1 2" key="1">
    <citation type="submission" date="2019-02" db="EMBL/GenBank/DDBJ databases">
        <title>Deep-cultivation of Planctomycetes and their phenomic and genomic characterization uncovers novel biology.</title>
        <authorList>
            <person name="Wiegand S."/>
            <person name="Jogler M."/>
            <person name="Boedeker C."/>
            <person name="Pinto D."/>
            <person name="Vollmers J."/>
            <person name="Rivas-Marin E."/>
            <person name="Kohn T."/>
            <person name="Peeters S.H."/>
            <person name="Heuer A."/>
            <person name="Rast P."/>
            <person name="Oberbeckmann S."/>
            <person name="Bunk B."/>
            <person name="Jeske O."/>
            <person name="Meyerdierks A."/>
            <person name="Storesund J.E."/>
            <person name="Kallscheuer N."/>
            <person name="Luecker S."/>
            <person name="Lage O.M."/>
            <person name="Pohl T."/>
            <person name="Merkel B.J."/>
            <person name="Hornburger P."/>
            <person name="Mueller R.-W."/>
            <person name="Bruemmer F."/>
            <person name="Labrenz M."/>
            <person name="Spormann A.M."/>
            <person name="Op den Camp H."/>
            <person name="Overmann J."/>
            <person name="Amann R."/>
            <person name="Jetten M.S.M."/>
            <person name="Mascher T."/>
            <person name="Medema M.H."/>
            <person name="Devos D.P."/>
            <person name="Kaster A.-K."/>
            <person name="Ovreas L."/>
            <person name="Rohde M."/>
            <person name="Galperin M.Y."/>
            <person name="Jogler C."/>
        </authorList>
    </citation>
    <scope>NUCLEOTIDE SEQUENCE [LARGE SCALE GENOMIC DNA]</scope>
    <source>
        <strain evidence="1 2">Pla110</strain>
    </source>
</reference>
<sequence length="60" mass="6605">MKSRQIGSYAGYTQGKETDCCCCNLDALQRQPDTPAWTAFTLTERLQSCLVQGDISASEN</sequence>
<organism evidence="1 2">
    <name type="scientific">Polystyrenella longa</name>
    <dbReference type="NCBI Taxonomy" id="2528007"/>
    <lineage>
        <taxon>Bacteria</taxon>
        <taxon>Pseudomonadati</taxon>
        <taxon>Planctomycetota</taxon>
        <taxon>Planctomycetia</taxon>
        <taxon>Planctomycetales</taxon>
        <taxon>Planctomycetaceae</taxon>
        <taxon>Polystyrenella</taxon>
    </lineage>
</organism>
<name>A0A518CQI9_9PLAN</name>
<proteinExistence type="predicted"/>
<dbReference type="AlphaFoldDB" id="A0A518CQI9"/>
<dbReference type="EMBL" id="CP036281">
    <property type="protein sequence ID" value="QDU81470.1"/>
    <property type="molecule type" value="Genomic_DNA"/>
</dbReference>
<keyword evidence="2" id="KW-1185">Reference proteome</keyword>
<dbReference type="Proteomes" id="UP000317178">
    <property type="component" value="Chromosome"/>
</dbReference>
<evidence type="ECO:0000313" key="2">
    <source>
        <dbReference type="Proteomes" id="UP000317178"/>
    </source>
</evidence>